<reference evidence="4 5" key="1">
    <citation type="journal article" date="2016" name="Proc. Natl. Acad. Sci. U.S.A.">
        <title>Lipid metabolic changes in an early divergent fungus govern the establishment of a mutualistic symbiosis with endobacteria.</title>
        <authorList>
            <person name="Lastovetsky O.A."/>
            <person name="Gaspar M.L."/>
            <person name="Mondo S.J."/>
            <person name="LaButti K.M."/>
            <person name="Sandor L."/>
            <person name="Grigoriev I.V."/>
            <person name="Henry S.A."/>
            <person name="Pawlowska T.E."/>
        </authorList>
    </citation>
    <scope>NUCLEOTIDE SEQUENCE [LARGE SCALE GENOMIC DNA]</scope>
    <source>
        <strain evidence="4 5">ATCC 11559</strain>
    </source>
</reference>
<protein>
    <recommendedName>
        <fullName evidence="6">F-box domain-containing protein</fullName>
    </recommendedName>
</protein>
<dbReference type="InterPro" id="IPR001810">
    <property type="entry name" value="F-box_dom"/>
</dbReference>
<dbReference type="SUPFAM" id="SSF81383">
    <property type="entry name" value="F-box domain"/>
    <property type="match status" value="1"/>
</dbReference>
<dbReference type="SMART" id="SM00256">
    <property type="entry name" value="FBOX"/>
    <property type="match status" value="1"/>
</dbReference>
<dbReference type="InterPro" id="IPR035927">
    <property type="entry name" value="DUSP-like_sf"/>
</dbReference>
<dbReference type="VEuPathDB" id="FungiDB:BCV72DRAFT_75974"/>
<dbReference type="SUPFAM" id="SSF143791">
    <property type="entry name" value="DUSP-like"/>
    <property type="match status" value="1"/>
</dbReference>
<dbReference type="EMBL" id="KV921408">
    <property type="protein sequence ID" value="ORE15833.1"/>
    <property type="molecule type" value="Genomic_DNA"/>
</dbReference>
<accession>A0A1X0RUU7</accession>
<dbReference type="PROSITE" id="PS51283">
    <property type="entry name" value="DUSP"/>
    <property type="match status" value="1"/>
</dbReference>
<sequence>MLLSEINSELLTCIAGHLPLKDLKTFSQVCHRFAIIAHSDAVWKEQLYNTYGVTYKLPEESWKDMYERKSEDPKNYRICPHIGYVNGQILKPYAAKYQQVLNWLPKNLNCTTCGSNCKDSGLCLYIWKGNTRNRMCITPKGWQSTNFLTRLFHKAVEGHGILIRMNVLQLYCFDCNRLLGEMRGDASEAYYVNLLLEALTHDSDKGREAMRNRNRCMQERVLYTEQADRYAVLTKERYYFVDRLWMCSWFLRLCDGKLGEGPVANDSLEDPENPGKLNPHSRPRGSFKGGFSIVTPELWDYLIKTYGLKGGTYTSDDINGPEYKGLRDAIVEWRLN</sequence>
<evidence type="ECO:0000313" key="5">
    <source>
        <dbReference type="Proteomes" id="UP000242381"/>
    </source>
</evidence>
<dbReference type="InterPro" id="IPR036047">
    <property type="entry name" value="F-box-like_dom_sf"/>
</dbReference>
<evidence type="ECO:0000259" key="3">
    <source>
        <dbReference type="PROSITE" id="PS51283"/>
    </source>
</evidence>
<dbReference type="AlphaFoldDB" id="A0A1X0RUU7"/>
<evidence type="ECO:0000313" key="4">
    <source>
        <dbReference type="EMBL" id="ORE15833.1"/>
    </source>
</evidence>
<dbReference type="OMA" id="NTRNRCK"/>
<dbReference type="GO" id="GO:0004843">
    <property type="term" value="F:cysteine-type deubiquitinase activity"/>
    <property type="evidence" value="ECO:0007669"/>
    <property type="project" value="InterPro"/>
</dbReference>
<organism evidence="4 5">
    <name type="scientific">Rhizopus microsporus</name>
    <dbReference type="NCBI Taxonomy" id="58291"/>
    <lineage>
        <taxon>Eukaryota</taxon>
        <taxon>Fungi</taxon>
        <taxon>Fungi incertae sedis</taxon>
        <taxon>Mucoromycota</taxon>
        <taxon>Mucoromycotina</taxon>
        <taxon>Mucoromycetes</taxon>
        <taxon>Mucorales</taxon>
        <taxon>Mucorineae</taxon>
        <taxon>Rhizopodaceae</taxon>
        <taxon>Rhizopus</taxon>
    </lineage>
</organism>
<proteinExistence type="predicted"/>
<feature type="domain" description="DUSP" evidence="3">
    <location>
        <begin position="214"/>
        <end position="319"/>
    </location>
</feature>
<name>A0A1X0RUU7_RHIZD</name>
<evidence type="ECO:0000256" key="1">
    <source>
        <dbReference type="SAM" id="MobiDB-lite"/>
    </source>
</evidence>
<dbReference type="Gene3D" id="3.30.2230.10">
    <property type="entry name" value="DUSP-like"/>
    <property type="match status" value="1"/>
</dbReference>
<feature type="domain" description="F-box" evidence="2">
    <location>
        <begin position="1"/>
        <end position="46"/>
    </location>
</feature>
<evidence type="ECO:0000259" key="2">
    <source>
        <dbReference type="PROSITE" id="PS50181"/>
    </source>
</evidence>
<dbReference type="PROSITE" id="PS50181">
    <property type="entry name" value="FBOX"/>
    <property type="match status" value="1"/>
</dbReference>
<dbReference type="Gene3D" id="1.20.1280.50">
    <property type="match status" value="1"/>
</dbReference>
<dbReference type="InterPro" id="IPR006615">
    <property type="entry name" value="Pept_C19_DUSP"/>
</dbReference>
<feature type="region of interest" description="Disordered" evidence="1">
    <location>
        <begin position="265"/>
        <end position="284"/>
    </location>
</feature>
<evidence type="ECO:0008006" key="6">
    <source>
        <dbReference type="Google" id="ProtNLM"/>
    </source>
</evidence>
<dbReference type="Pfam" id="PF12937">
    <property type="entry name" value="F-box-like"/>
    <property type="match status" value="1"/>
</dbReference>
<gene>
    <name evidence="4" type="ORF">BCV71DRAFT_237214</name>
</gene>
<dbReference type="Proteomes" id="UP000242381">
    <property type="component" value="Unassembled WGS sequence"/>
</dbReference>